<keyword evidence="6" id="KW-0496">Mitochondrion</keyword>
<dbReference type="EMBL" id="JADGJH010000467">
    <property type="protein sequence ID" value="KAJ3128392.1"/>
    <property type="molecule type" value="Genomic_DNA"/>
</dbReference>
<name>A0AAD5T5A1_9FUNG</name>
<evidence type="ECO:0000256" key="4">
    <source>
        <dbReference type="ARBA" id="ARBA00022989"/>
    </source>
</evidence>
<dbReference type="GO" id="GO:0005739">
    <property type="term" value="C:mitochondrion"/>
    <property type="evidence" value="ECO:0007669"/>
    <property type="project" value="UniProtKB-SubCell"/>
</dbReference>
<proteinExistence type="predicted"/>
<keyword evidence="3 8" id="KW-0812">Transmembrane</keyword>
<dbReference type="Pfam" id="PF07798">
    <property type="entry name" value="CCDC90-like"/>
    <property type="match status" value="1"/>
</dbReference>
<dbReference type="AlphaFoldDB" id="A0AAD5T5A1"/>
<comment type="subcellular location">
    <subcellularLocation>
        <location evidence="2">Membrane</location>
    </subcellularLocation>
    <subcellularLocation>
        <location evidence="1">Mitochondrion</location>
    </subcellularLocation>
</comment>
<protein>
    <recommendedName>
        <fullName evidence="11">DUF1640 domain-containing protein</fullName>
    </recommendedName>
</protein>
<organism evidence="9 10">
    <name type="scientific">Physocladia obscura</name>
    <dbReference type="NCBI Taxonomy" id="109957"/>
    <lineage>
        <taxon>Eukaryota</taxon>
        <taxon>Fungi</taxon>
        <taxon>Fungi incertae sedis</taxon>
        <taxon>Chytridiomycota</taxon>
        <taxon>Chytridiomycota incertae sedis</taxon>
        <taxon>Chytridiomycetes</taxon>
        <taxon>Chytridiales</taxon>
        <taxon>Chytriomycetaceae</taxon>
        <taxon>Physocladia</taxon>
    </lineage>
</organism>
<evidence type="ECO:0008006" key="11">
    <source>
        <dbReference type="Google" id="ProtNLM"/>
    </source>
</evidence>
<evidence type="ECO:0000256" key="2">
    <source>
        <dbReference type="ARBA" id="ARBA00004370"/>
    </source>
</evidence>
<keyword evidence="5" id="KW-0175">Coiled coil</keyword>
<dbReference type="PANTHER" id="PTHR14360">
    <property type="entry name" value="PROTEIN FMP32, MITOCHONDRIAL"/>
    <property type="match status" value="1"/>
</dbReference>
<feature type="transmembrane region" description="Helical" evidence="8">
    <location>
        <begin position="178"/>
        <end position="197"/>
    </location>
</feature>
<keyword evidence="4 8" id="KW-1133">Transmembrane helix</keyword>
<dbReference type="Proteomes" id="UP001211907">
    <property type="component" value="Unassembled WGS sequence"/>
</dbReference>
<keyword evidence="10" id="KW-1185">Reference proteome</keyword>
<evidence type="ECO:0000256" key="7">
    <source>
        <dbReference type="ARBA" id="ARBA00023136"/>
    </source>
</evidence>
<evidence type="ECO:0000256" key="1">
    <source>
        <dbReference type="ARBA" id="ARBA00004173"/>
    </source>
</evidence>
<comment type="caution">
    <text evidence="9">The sequence shown here is derived from an EMBL/GenBank/DDBJ whole genome shotgun (WGS) entry which is preliminary data.</text>
</comment>
<accession>A0AAD5T5A1</accession>
<evidence type="ECO:0000256" key="3">
    <source>
        <dbReference type="ARBA" id="ARBA00022692"/>
    </source>
</evidence>
<sequence length="201" mass="22717">MSLQKCVVFGLKEHRHYSSANPPLFDTYEFVAACERDAKLDPQVAEALLSVLSDAVSQSVGTVATESVTSAEFEKRVHANSIDFSHLRADLGLVEKNDFMLLKADVARLSNDVEKLHMRSAEEFRRIQANTRLEISMEKSRIKDDQNAQTIRMKEMDAQIESDLASIKTVMEGLRWDLFRSLFPLLSAAGALAFSYLRFLR</sequence>
<evidence type="ECO:0000256" key="6">
    <source>
        <dbReference type="ARBA" id="ARBA00023128"/>
    </source>
</evidence>
<evidence type="ECO:0000313" key="9">
    <source>
        <dbReference type="EMBL" id="KAJ3128392.1"/>
    </source>
</evidence>
<gene>
    <name evidence="9" type="ORF">HK100_009204</name>
</gene>
<dbReference type="InterPro" id="IPR024461">
    <property type="entry name" value="CCDC90-like"/>
</dbReference>
<dbReference type="GO" id="GO:0016020">
    <property type="term" value="C:membrane"/>
    <property type="evidence" value="ECO:0007669"/>
    <property type="project" value="UniProtKB-SubCell"/>
</dbReference>
<dbReference type="Gene3D" id="1.20.5.340">
    <property type="match status" value="1"/>
</dbReference>
<dbReference type="PANTHER" id="PTHR14360:SF1">
    <property type="entry name" value="PROTEIN FMP32, MITOCHONDRIAL"/>
    <property type="match status" value="1"/>
</dbReference>
<evidence type="ECO:0000256" key="5">
    <source>
        <dbReference type="ARBA" id="ARBA00023054"/>
    </source>
</evidence>
<reference evidence="9" key="1">
    <citation type="submission" date="2020-05" db="EMBL/GenBank/DDBJ databases">
        <title>Phylogenomic resolution of chytrid fungi.</title>
        <authorList>
            <person name="Stajich J.E."/>
            <person name="Amses K."/>
            <person name="Simmons R."/>
            <person name="Seto K."/>
            <person name="Myers J."/>
            <person name="Bonds A."/>
            <person name="Quandt C.A."/>
            <person name="Barry K."/>
            <person name="Liu P."/>
            <person name="Grigoriev I."/>
            <person name="Longcore J.E."/>
            <person name="James T.Y."/>
        </authorList>
    </citation>
    <scope>NUCLEOTIDE SEQUENCE</scope>
    <source>
        <strain evidence="9">JEL0513</strain>
    </source>
</reference>
<evidence type="ECO:0000256" key="8">
    <source>
        <dbReference type="SAM" id="Phobius"/>
    </source>
</evidence>
<evidence type="ECO:0000313" key="10">
    <source>
        <dbReference type="Proteomes" id="UP001211907"/>
    </source>
</evidence>
<keyword evidence="7 8" id="KW-0472">Membrane</keyword>
<dbReference type="GO" id="GO:0033617">
    <property type="term" value="P:mitochondrial respiratory chain complex IV assembly"/>
    <property type="evidence" value="ECO:0007669"/>
    <property type="project" value="TreeGrafter"/>
</dbReference>